<sequence>MQKRLAITAVFLYLLPVLGFGEGQSVGLVLSGGGAKGLSHIGVIKALEENDIPIDYICGTSIGAIVGGLYAIGYSPNEMVGLFKSREFESWYKGEPEPDFATYFYRDDPQPAMFTFSFGPKMVNKKDDFGKEKRVQIDMPSSLVAPYPMDIAVLQIFTGASEAAGGNYDSLMVPFFCIASDIVKKEAVVMRQGNLGSSIRASMTYPLYFKPISIDSTILFDGGIYDNFPWQTMKEYHNPDFIIGVKCVTGETPLDEDDVTTQVTNMLTTQTDYDIPPEYGIVIARKYPFALMDFGKVEKIVQMGYENALKYIPQIKERLESERSAQEVQERRDSFRSRLRPVRFKGDIELGDNLSESKKEFIYRNILDKEKSSYGIGELKRGYYNVAATGLVKTFYPYYTGTANADGSRDSLLTAGLRITESMPWQVSIGGNISSSSLNQIYISLSRSQLAKNPWKIGGNMNMGKYYKGGKVFFRHNIGVRPLSCYSAEFTAHQFDYYNGNQNLFASDRMPDNVQRLEYYGRLNFLTPIIARKNIFVKASVVIGGEYYKYYQGNDYTSNDIPDKTFLTLLSPMIGIERNTLNYPIYPTSGNMCRLVLRYDYALESFKAGTTSDYMESYDFHRHKRFLLNIYYERYLRVSKWLSIGLLADAVISQRNSLGDYFSTVLYMPAFRPLPHNSTLLMENYRAHTYIGAGISPTIKFTDTFYLHTNFSYFQPYRSLIRLERGDFAYSGRFPAGSVMANAALVWQSPAGPVSLSATYYERGDYKWYPQLNIGFLLFNKKAQEF</sequence>
<evidence type="ECO:0000259" key="5">
    <source>
        <dbReference type="PROSITE" id="PS51635"/>
    </source>
</evidence>
<proteinExistence type="predicted"/>
<evidence type="ECO:0000256" key="4">
    <source>
        <dbReference type="PROSITE-ProRule" id="PRU01161"/>
    </source>
</evidence>
<accession>A0A9D9GVE0</accession>
<dbReference type="InterPro" id="IPR050301">
    <property type="entry name" value="NTE"/>
</dbReference>
<feature type="short sequence motif" description="DGA/G" evidence="4">
    <location>
        <begin position="221"/>
        <end position="223"/>
    </location>
</feature>
<feature type="domain" description="PNPLA" evidence="5">
    <location>
        <begin position="28"/>
        <end position="234"/>
    </location>
</feature>
<evidence type="ECO:0000256" key="2">
    <source>
        <dbReference type="ARBA" id="ARBA00022963"/>
    </source>
</evidence>
<evidence type="ECO:0000256" key="3">
    <source>
        <dbReference type="ARBA" id="ARBA00023098"/>
    </source>
</evidence>
<comment type="caution">
    <text evidence="6">The sequence shown here is derived from an EMBL/GenBank/DDBJ whole genome shotgun (WGS) entry which is preliminary data.</text>
</comment>
<feature type="active site" description="Proton acceptor" evidence="4">
    <location>
        <position position="221"/>
    </location>
</feature>
<dbReference type="SUPFAM" id="SSF52151">
    <property type="entry name" value="FabD/lysophospholipase-like"/>
    <property type="match status" value="1"/>
</dbReference>
<dbReference type="PANTHER" id="PTHR14226">
    <property type="entry name" value="NEUROPATHY TARGET ESTERASE/SWISS CHEESE D.MELANOGASTER"/>
    <property type="match status" value="1"/>
</dbReference>
<evidence type="ECO:0000313" key="6">
    <source>
        <dbReference type="EMBL" id="MBO8428585.1"/>
    </source>
</evidence>
<feature type="short sequence motif" description="GXGXXG" evidence="4">
    <location>
        <begin position="32"/>
        <end position="37"/>
    </location>
</feature>
<keyword evidence="1 4" id="KW-0378">Hydrolase</keyword>
<organism evidence="6 7">
    <name type="scientific">Candidatus Egerieousia excrementavium</name>
    <dbReference type="NCBI Taxonomy" id="2840778"/>
    <lineage>
        <taxon>Bacteria</taxon>
        <taxon>Pseudomonadati</taxon>
        <taxon>Bacteroidota</taxon>
        <taxon>Bacteroidia</taxon>
        <taxon>Bacteroidales</taxon>
        <taxon>Candidatus Egerieousia</taxon>
    </lineage>
</organism>
<evidence type="ECO:0000256" key="1">
    <source>
        <dbReference type="ARBA" id="ARBA00022801"/>
    </source>
</evidence>
<evidence type="ECO:0000313" key="7">
    <source>
        <dbReference type="Proteomes" id="UP000823635"/>
    </source>
</evidence>
<keyword evidence="2 4" id="KW-0442">Lipid degradation</keyword>
<feature type="active site" description="Nucleophile" evidence="4">
    <location>
        <position position="61"/>
    </location>
</feature>
<keyword evidence="3 4" id="KW-0443">Lipid metabolism</keyword>
<protein>
    <submittedName>
        <fullName evidence="6">Patatin-like phospholipase family protein</fullName>
    </submittedName>
</protein>
<feature type="short sequence motif" description="GXSXG" evidence="4">
    <location>
        <begin position="59"/>
        <end position="63"/>
    </location>
</feature>
<dbReference type="PROSITE" id="PS51635">
    <property type="entry name" value="PNPLA"/>
    <property type="match status" value="1"/>
</dbReference>
<dbReference type="Proteomes" id="UP000823635">
    <property type="component" value="Unassembled WGS sequence"/>
</dbReference>
<dbReference type="PANTHER" id="PTHR14226:SF29">
    <property type="entry name" value="NEUROPATHY TARGET ESTERASE SWS"/>
    <property type="match status" value="1"/>
</dbReference>
<reference evidence="6" key="2">
    <citation type="journal article" date="2021" name="PeerJ">
        <title>Extensive microbial diversity within the chicken gut microbiome revealed by metagenomics and culture.</title>
        <authorList>
            <person name="Gilroy R."/>
            <person name="Ravi A."/>
            <person name="Getino M."/>
            <person name="Pursley I."/>
            <person name="Horton D.L."/>
            <person name="Alikhan N.F."/>
            <person name="Baker D."/>
            <person name="Gharbi K."/>
            <person name="Hall N."/>
            <person name="Watson M."/>
            <person name="Adriaenssens E.M."/>
            <person name="Foster-Nyarko E."/>
            <person name="Jarju S."/>
            <person name="Secka A."/>
            <person name="Antonio M."/>
            <person name="Oren A."/>
            <person name="Chaudhuri R.R."/>
            <person name="La Ragione R."/>
            <person name="Hildebrand F."/>
            <person name="Pallen M.J."/>
        </authorList>
    </citation>
    <scope>NUCLEOTIDE SEQUENCE</scope>
    <source>
        <strain evidence="6">15467</strain>
    </source>
</reference>
<dbReference type="GO" id="GO:0016042">
    <property type="term" value="P:lipid catabolic process"/>
    <property type="evidence" value="ECO:0007669"/>
    <property type="project" value="UniProtKB-UniRule"/>
</dbReference>
<dbReference type="Pfam" id="PF01734">
    <property type="entry name" value="Patatin"/>
    <property type="match status" value="2"/>
</dbReference>
<dbReference type="AlphaFoldDB" id="A0A9D9GVE0"/>
<dbReference type="CDD" id="cd07205">
    <property type="entry name" value="Pat_PNPLA6_PNPLA7_NTE1_like"/>
    <property type="match status" value="1"/>
</dbReference>
<dbReference type="InterPro" id="IPR002641">
    <property type="entry name" value="PNPLA_dom"/>
</dbReference>
<dbReference type="GO" id="GO:0016787">
    <property type="term" value="F:hydrolase activity"/>
    <property type="evidence" value="ECO:0007669"/>
    <property type="project" value="UniProtKB-UniRule"/>
</dbReference>
<dbReference type="InterPro" id="IPR016035">
    <property type="entry name" value="Acyl_Trfase/lysoPLipase"/>
</dbReference>
<dbReference type="EMBL" id="JADINB010000034">
    <property type="protein sequence ID" value="MBO8428585.1"/>
    <property type="molecule type" value="Genomic_DNA"/>
</dbReference>
<name>A0A9D9GVE0_9BACT</name>
<reference evidence="6" key="1">
    <citation type="submission" date="2020-10" db="EMBL/GenBank/DDBJ databases">
        <authorList>
            <person name="Gilroy R."/>
        </authorList>
    </citation>
    <scope>NUCLEOTIDE SEQUENCE</scope>
    <source>
        <strain evidence="6">15467</strain>
    </source>
</reference>
<dbReference type="Gene3D" id="3.40.1090.10">
    <property type="entry name" value="Cytosolic phospholipase A2 catalytic domain"/>
    <property type="match status" value="2"/>
</dbReference>
<gene>
    <name evidence="6" type="ORF">IAC68_01440</name>
</gene>